<accession>A0A6P6YHU1</accession>
<dbReference type="PANTHER" id="PTHR23345:SF15">
    <property type="entry name" value="VITELLOGENIN 1-RELATED"/>
    <property type="match status" value="1"/>
</dbReference>
<evidence type="ECO:0000259" key="8">
    <source>
        <dbReference type="PROSITE" id="PS51211"/>
    </source>
</evidence>
<dbReference type="InterPro" id="IPR015816">
    <property type="entry name" value="Vitellinogen_b-sht_N"/>
</dbReference>
<organism evidence="9 10">
    <name type="scientific">Dermatophagoides pteronyssinus</name>
    <name type="common">European house dust mite</name>
    <dbReference type="NCBI Taxonomy" id="6956"/>
    <lineage>
        <taxon>Eukaryota</taxon>
        <taxon>Metazoa</taxon>
        <taxon>Ecdysozoa</taxon>
        <taxon>Arthropoda</taxon>
        <taxon>Chelicerata</taxon>
        <taxon>Arachnida</taxon>
        <taxon>Acari</taxon>
        <taxon>Acariformes</taxon>
        <taxon>Sarcoptiformes</taxon>
        <taxon>Astigmata</taxon>
        <taxon>Psoroptidia</taxon>
        <taxon>Analgoidea</taxon>
        <taxon>Pyroglyphidae</taxon>
        <taxon>Dermatophagoidinae</taxon>
        <taxon>Dermatophagoides</taxon>
    </lineage>
</organism>
<dbReference type="SUPFAM" id="SSF56968">
    <property type="entry name" value="Lipovitellin-phosvitin complex, beta-sheet shell regions"/>
    <property type="match status" value="1"/>
</dbReference>
<dbReference type="GO" id="GO:0005319">
    <property type="term" value="F:lipid transporter activity"/>
    <property type="evidence" value="ECO:0007669"/>
    <property type="project" value="InterPro"/>
</dbReference>
<evidence type="ECO:0000256" key="3">
    <source>
        <dbReference type="ARBA" id="ARBA00023157"/>
    </source>
</evidence>
<dbReference type="RefSeq" id="XP_027204807.1">
    <property type="nucleotide sequence ID" value="XM_027349006.1"/>
</dbReference>
<dbReference type="InterPro" id="IPR015819">
    <property type="entry name" value="Lipid_transp_b-sht_shell"/>
</dbReference>
<dbReference type="SUPFAM" id="SSF48431">
    <property type="entry name" value="Lipovitellin-phosvitin complex, superhelical domain"/>
    <property type="match status" value="1"/>
</dbReference>
<keyword evidence="4" id="KW-0325">Glycoprotein</keyword>
<evidence type="ECO:0000256" key="1">
    <source>
        <dbReference type="ARBA" id="ARBA00022729"/>
    </source>
</evidence>
<dbReference type="InterPro" id="IPR001747">
    <property type="entry name" value="Vitellogenin_N"/>
</dbReference>
<dbReference type="Gene3D" id="1.25.10.20">
    <property type="entry name" value="Vitellinogen, superhelical"/>
    <property type="match status" value="1"/>
</dbReference>
<keyword evidence="1 7" id="KW-0732">Signal</keyword>
<dbReference type="KEGG" id="dpte:113798462"/>
<dbReference type="OMA" id="NWFGQWR"/>
<feature type="compositionally biased region" description="Low complexity" evidence="6">
    <location>
        <begin position="2978"/>
        <end position="2987"/>
    </location>
</feature>
<sequence length="3017" mass="355495">MVKFLFSSFLLAVVLVANNYQTTTARIFDREQHDESKLICIKHCQPDNEFNDKKFIKFETGQSYVYAVKVTNEMLAKINKTQTNGILEDNLIQIDGQVRLESINSCEVSMQLENVNIRLSSTDSFSSFRDDEIELYERQLQIPIIFSYKDGIVTEICSPEHEQEDPFVINVKKSIISALQTISHIDNNKNDQTVSSNLEDSDEFSEIGFAIKESREAYSECEQQIESYRVIQSECRSSRSLDTMFNHFDIDLISRVHLQQVSIDENSKGVRRNKSILTKGNKQQWLRDIFRLEKTPSTKSSFSMEKVELKTVLHEICDDIKQNSNRVGMNTVDYVQQLIRAFEYESVETIQSIWNEQINVIDEHKSFCGDQMKKLRDIFIDTAASIMHEKTATIIRDELLRLYSVRNENPMATERLKYLATSMAFAQNPSLVAIQQVVPQLLDQIHDSEIVLSVSALIKSPTNQQQNQDYTRFKEEMYKKIVNIIMKNIKNQTAEVQNVRLFIALENVSPWTMVEEQEQLLPVIENSDWSDLIRVVAIKSFDAVQPTPRTRQSLMKIFSNFEESNEIRIISYRTLIRTGTNVEELQQILNVIEKEQQSSNRHVYNYVCSHQKVSRNTVNKAKRSSLPSGAPEFPEPSSLMQVFLSRHYEYDYVDQKTGLGSFFETDVIMPNVNETFKIPRSITMNVTIPLGKTDRQIAVAEVTVRQEGFEGSMSEKILSNIQNTLSKHRLDSQLVGQLDSIVKSMLSSNAKMSTHRRIQLLINVDSKNIFLYDSDDRENHLSDIWKQLQKRLPIRIDETMIILPWQKRIVIDQTSSGVPMYFEINSTYIGSLEAMINYQNQSSNVMDGSMELMLKPTFVAHTEVGFGIEGRKQMMNQFRIVSQILAAPTLHLQTEIKQAKKLQVKFLLPEKEQVWWKSLTKIIKNQSSNNVRSNNELTLETKCTSDMITKVLGISLCRKTKKASLLSKQNEMNEMLIDYNEIILRKQTEKMQGIEFSVELPEHFFAPMLLPEDESRMKFQFSIATPMVDRSEQQKRFETELVIELPIKQSDDQLSAKFVIHAFKRKLEARFELVDGSEQKSFVCEIVNERNQKLVHVSVDGQVQSDDSDSWKDAKFNVKAVFQPTENMKLIDSNGMITYQKQQDGQQKAMIKFDFNDQTSIDMVINRNGQTKNGPLKISTETKMKIYEFQAKHEWFFVKDSKQIKSMNKIHYNRLSNWNQFETFNIEYESNGYDYHLPSIMDNDDDSVNLKQYFHYRFLSSQYPSLNLDVSYNQQQQPDLFDNEFVCKFGKNMELNQFRLERTTRKIHNVHDRESMRLDTQIQVQFTPKNIHYVLNAVTDVTKQGEQRKITTNQVKIEDKRQQLLLVDFNLRSEKTLSKPFRLDRVAEIKFYRLKFHVSYNETIEEIANGKYHGKIELVSVPKSGSNVLPKWTLERLQYQYKLESDIDQYEGLMHLISNVRKFESQAFFENELLGHCGQMFLFHLQDKYMGNFQLKNVMRREGELMYELNMDHQHDEQDNCECNFQFKTELYDNLKIGAHMKRNTQNNLLSGKFEAEKSVYKLETSVEMNENLLDVSSLVKKQDQTIYLFHGSYDKQNHLNVQSECEFFTFNVEYEHLNRQNESTGMIKFQIPRFEIKHQSRFQLNEQSQFKIDTQTRYHGRNWMEFSFKTQSNRMSNFVGEFSGDLHGQIKIEQVAPNVYQLMVNIKAPRQQISHQTKAKWQHYPNSMTYMDCCELIAFDMKNYFGEQFMFDIDYNRNEPNSQQKYANELMISTRSSHVELSWSPKKALVVMKTKLFNGIDHRTEFEEFDLPLLKFVSKTKQNNQQLIQLIGDLMFKNGQKSSMEIIVGNGNNVHMEFVPMKQLFTEFESSDKTLSGSLQWTRTAPKQWLMKINGQKQSSQFKIIVDHECQDHTDIEWESATIHGKLQHRLNDHSLKLDLTGEKNENFEHHSEARWNPNWQEFSLTSNTNKSGQKLFNLQTSFVARKSFQMNSESNLKKFPFKLNTLINVDNRHLDFDLHEKLQDHRIRFETKAKNLNDFRVQCGWGQSQDQTKKIAIETKIQPEQNKAKIEGQWFKHHLKCEGQLEKLEKILESPVKIEAQYSDLDENLIKLAKFEHEYKQQERQHDVLVECRDGQTRLLTGQAQLKTPKDRSMKFEMKTETDLNGDWDQMNTQTKYEHRSNEKKNFGQIFLLEIGSKNEKKSKIELKGKGDSKAIIYELNFNSPNTMVEKKAKLEWNKPERKLQINVYDKNGRIVDVNVDLFSKAVQKKFQIVSFTDNIPTIDVEAAFGDNSHLIFAVSYQKEKKLELVLNWFGKWRSDYRANIMFQCWAEPQFEMMIQSHHPATFDNVDVRFKYQNREIQAKWMDRFDDERHWQREATIQMDGHEIIHLNLDRIHRDDTQRPTAYEIVRYEGRLSGDYSGEGKAEIVMDKQTGQIKVLRIEGEEQSRNNQHYSVELYFRYQELKESPQITGLTIERNHGKPVLIATYVEPPPMLVQAQNRINTLVHLYLPGDIDYQLLNEIHYDQDNDEKPLNFQSIQQVKSKLLKKGSRNPILDMEVHYYDNKQQNQRQVRVELRSPKFYDQQHPKVLQMRYNFDSMNNGCEKSKNFIEVDEHREYECSSLQMIFGDEQTMLKQKSPVSIALEFVQRPSTMNHSLLFALETLNENDSSRVLNFTLFNHMSPVSIGSEWQNVNRYGRKHSGNIYFGYNQNHLNVSKFYDIIFGGDKNSYRIHFEPKNIRQSFVNVSFNVWQWLKSIFIHDSQQPKRIEELSERTDIRGFRNQMFEELKDEIRYKYRLFKRQIIDRELVILFVDEYQEIRHKMQTSDDHIARLIIQTLNKIGQYYEQLMDKYDLESIVDNMIAAFYRYAEKYEWKLFNMVEDCCFQHEQCRKLYRTIRDYEIHQLVRRNVQNYVPQTMLNVWNDFNQQQQPNLVRLNEFYDQLQNGTLFKNNNVLNFVNDWTNKFSSMFNEQQHHQQQSENQNEQIKDQTTTTTNDNGFYGSSNNENQNWWKSN</sequence>
<evidence type="ECO:0000313" key="10">
    <source>
        <dbReference type="RefSeq" id="XP_027204807.1"/>
    </source>
</evidence>
<evidence type="ECO:0000256" key="2">
    <source>
        <dbReference type="ARBA" id="ARBA00022761"/>
    </source>
</evidence>
<dbReference type="Proteomes" id="UP000515146">
    <property type="component" value="Unplaced"/>
</dbReference>
<dbReference type="SMART" id="SM00638">
    <property type="entry name" value="LPD_N"/>
    <property type="match status" value="1"/>
</dbReference>
<proteinExistence type="predicted"/>
<keyword evidence="9" id="KW-1185">Reference proteome</keyword>
<dbReference type="InParanoid" id="A0A6P6YHU1"/>
<keyword evidence="2" id="KW-0758">Storage protein</keyword>
<evidence type="ECO:0000313" key="9">
    <source>
        <dbReference type="Proteomes" id="UP000515146"/>
    </source>
</evidence>
<evidence type="ECO:0000256" key="5">
    <source>
        <dbReference type="PROSITE-ProRule" id="PRU00557"/>
    </source>
</evidence>
<feature type="domain" description="Vitellogenin" evidence="8">
    <location>
        <begin position="58"/>
        <end position="682"/>
    </location>
</feature>
<dbReference type="InterPro" id="IPR050733">
    <property type="entry name" value="Vitellogenin/Apolipophorin"/>
</dbReference>
<dbReference type="Pfam" id="PF01347">
    <property type="entry name" value="Vitellogenin_N"/>
    <property type="match status" value="2"/>
</dbReference>
<dbReference type="OrthoDB" id="6484170at2759"/>
<feature type="signal peptide" evidence="7">
    <location>
        <begin position="1"/>
        <end position="25"/>
    </location>
</feature>
<reference evidence="10" key="1">
    <citation type="submission" date="2025-08" db="UniProtKB">
        <authorList>
            <consortium name="RefSeq"/>
        </authorList>
    </citation>
    <scope>IDENTIFICATION</scope>
    <source>
        <strain evidence="10">Airmid</strain>
    </source>
</reference>
<evidence type="ECO:0000256" key="7">
    <source>
        <dbReference type="SAM" id="SignalP"/>
    </source>
</evidence>
<protein>
    <submittedName>
        <fullName evidence="10">Uncharacterized protein LOC113798462</fullName>
    </submittedName>
</protein>
<dbReference type="PROSITE" id="PS51211">
    <property type="entry name" value="VITELLOGENIN"/>
    <property type="match status" value="1"/>
</dbReference>
<gene>
    <name evidence="10" type="primary">LOC113798462</name>
</gene>
<dbReference type="Gene3D" id="2.30.230.10">
    <property type="entry name" value="Lipovitellin, beta-sheet shell regions, chain A"/>
    <property type="match status" value="1"/>
</dbReference>
<dbReference type="PANTHER" id="PTHR23345">
    <property type="entry name" value="VITELLOGENIN-RELATED"/>
    <property type="match status" value="1"/>
</dbReference>
<feature type="region of interest" description="Disordered" evidence="6">
    <location>
        <begin position="2973"/>
        <end position="3017"/>
    </location>
</feature>
<feature type="chain" id="PRO_5027981711" evidence="7">
    <location>
        <begin position="26"/>
        <end position="3017"/>
    </location>
</feature>
<evidence type="ECO:0000256" key="6">
    <source>
        <dbReference type="SAM" id="MobiDB-lite"/>
    </source>
</evidence>
<evidence type="ECO:0000256" key="4">
    <source>
        <dbReference type="ARBA" id="ARBA00023180"/>
    </source>
</evidence>
<name>A0A6P6YHU1_DERPT</name>
<keyword evidence="3" id="KW-1015">Disulfide bond</keyword>
<dbReference type="InterPro" id="IPR011030">
    <property type="entry name" value="Lipovitellin_superhlx_dom"/>
</dbReference>
<comment type="caution">
    <text evidence="5">Lacks conserved residue(s) required for the propagation of feature annotation.</text>
</comment>
<feature type="compositionally biased region" description="Polar residues" evidence="6">
    <location>
        <begin position="2991"/>
        <end position="3017"/>
    </location>
</feature>